<comment type="caution">
    <text evidence="7">The sequence shown here is derived from an EMBL/GenBank/DDBJ whole genome shotgun (WGS) entry which is preliminary data.</text>
</comment>
<evidence type="ECO:0000256" key="3">
    <source>
        <dbReference type="ARBA" id="ARBA00022781"/>
    </source>
</evidence>
<keyword evidence="8" id="KW-1185">Reference proteome</keyword>
<comment type="subcellular location">
    <subcellularLocation>
        <location evidence="1">Membrane</location>
    </subcellularLocation>
</comment>
<keyword evidence="6" id="KW-0066">ATP synthesis</keyword>
<dbReference type="GO" id="GO:0046933">
    <property type="term" value="F:proton-transporting ATP synthase activity, rotational mechanism"/>
    <property type="evidence" value="ECO:0007669"/>
    <property type="project" value="InterPro"/>
</dbReference>
<evidence type="ECO:0000256" key="4">
    <source>
        <dbReference type="ARBA" id="ARBA00023065"/>
    </source>
</evidence>
<evidence type="ECO:0000313" key="7">
    <source>
        <dbReference type="EMBL" id="KAG6502212.1"/>
    </source>
</evidence>
<dbReference type="Pfam" id="PF00213">
    <property type="entry name" value="OSCP"/>
    <property type="match status" value="1"/>
</dbReference>
<evidence type="ECO:0000256" key="5">
    <source>
        <dbReference type="ARBA" id="ARBA00023136"/>
    </source>
</evidence>
<dbReference type="PANTHER" id="PTHR11910">
    <property type="entry name" value="ATP SYNTHASE DELTA CHAIN"/>
    <property type="match status" value="1"/>
</dbReference>
<keyword evidence="4" id="KW-0406">Ion transport</keyword>
<evidence type="ECO:0000256" key="2">
    <source>
        <dbReference type="ARBA" id="ARBA00022448"/>
    </source>
</evidence>
<gene>
    <name evidence="7" type="ORF">ZIOFF_042101</name>
</gene>
<keyword evidence="5" id="KW-0472">Membrane</keyword>
<keyword evidence="2" id="KW-0813">Transport</keyword>
<reference evidence="7 8" key="1">
    <citation type="submission" date="2020-08" db="EMBL/GenBank/DDBJ databases">
        <title>Plant Genome Project.</title>
        <authorList>
            <person name="Zhang R.-G."/>
        </authorList>
    </citation>
    <scope>NUCLEOTIDE SEQUENCE [LARGE SCALE GENOMIC DNA]</scope>
    <source>
        <tissue evidence="7">Rhizome</tissue>
    </source>
</reference>
<accession>A0A8J5L201</accession>
<name>A0A8J5L201_ZINOF</name>
<dbReference type="EMBL" id="JACMSC010000011">
    <property type="protein sequence ID" value="KAG6502212.1"/>
    <property type="molecule type" value="Genomic_DNA"/>
</dbReference>
<keyword evidence="3" id="KW-0375">Hydrogen ion transport</keyword>
<evidence type="ECO:0000256" key="1">
    <source>
        <dbReference type="ARBA" id="ARBA00004370"/>
    </source>
</evidence>
<protein>
    <submittedName>
        <fullName evidence="7">Uncharacterized protein</fullName>
    </submittedName>
</protein>
<proteinExistence type="predicted"/>
<dbReference type="Proteomes" id="UP000734854">
    <property type="component" value="Unassembled WGS sequence"/>
</dbReference>
<sequence length="152" mass="16586">MMRKGSGLVLSADAVKPQSTYPAKLPLRPSSSSLSHLYLPPRCAAASTGYAAALLDVACCDGVLDFIERDVRQLLRGLRAIQALGERAKGKVVRRVSEGGGFYRNLVVLVRMLVAKGKTRLVEEVMEEIGRICEEMRGTHAVVMRANAKMEQ</sequence>
<dbReference type="AlphaFoldDB" id="A0A8J5L201"/>
<dbReference type="InterPro" id="IPR000711">
    <property type="entry name" value="ATPase_OSCP/dsu"/>
</dbReference>
<evidence type="ECO:0000313" key="8">
    <source>
        <dbReference type="Proteomes" id="UP000734854"/>
    </source>
</evidence>
<dbReference type="GO" id="GO:0016020">
    <property type="term" value="C:membrane"/>
    <property type="evidence" value="ECO:0007669"/>
    <property type="project" value="UniProtKB-SubCell"/>
</dbReference>
<organism evidence="7 8">
    <name type="scientific">Zingiber officinale</name>
    <name type="common">Ginger</name>
    <name type="synonym">Amomum zingiber</name>
    <dbReference type="NCBI Taxonomy" id="94328"/>
    <lineage>
        <taxon>Eukaryota</taxon>
        <taxon>Viridiplantae</taxon>
        <taxon>Streptophyta</taxon>
        <taxon>Embryophyta</taxon>
        <taxon>Tracheophyta</taxon>
        <taxon>Spermatophyta</taxon>
        <taxon>Magnoliopsida</taxon>
        <taxon>Liliopsida</taxon>
        <taxon>Zingiberales</taxon>
        <taxon>Zingiberaceae</taxon>
        <taxon>Zingiber</taxon>
    </lineage>
</organism>
<evidence type="ECO:0000256" key="6">
    <source>
        <dbReference type="ARBA" id="ARBA00023310"/>
    </source>
</evidence>